<dbReference type="EMBL" id="FOCI01000018">
    <property type="protein sequence ID" value="SEN47757.1"/>
    <property type="molecule type" value="Genomic_DNA"/>
</dbReference>
<reference evidence="4 5" key="1">
    <citation type="submission" date="2016-10" db="EMBL/GenBank/DDBJ databases">
        <authorList>
            <person name="de Groot N.N."/>
        </authorList>
    </citation>
    <scope>NUCLEOTIDE SEQUENCE [LARGE SCALE GENOMIC DNA]</scope>
    <source>
        <strain evidence="4 5">DSM 16213</strain>
    </source>
</reference>
<dbReference type="InterPro" id="IPR001343">
    <property type="entry name" value="Hemolysn_Ca-bd"/>
</dbReference>
<dbReference type="InterPro" id="IPR018511">
    <property type="entry name" value="Hemolysin-typ_Ca-bd_CS"/>
</dbReference>
<evidence type="ECO:0000256" key="1">
    <source>
        <dbReference type="ARBA" id="ARBA00004613"/>
    </source>
</evidence>
<dbReference type="Gene3D" id="2.150.10.10">
    <property type="entry name" value="Serralysin-like metalloprotease, C-terminal"/>
    <property type="match status" value="8"/>
</dbReference>
<name>A0A1H8GWB6_9RHOB</name>
<feature type="region of interest" description="Disordered" evidence="3">
    <location>
        <begin position="873"/>
        <end position="975"/>
    </location>
</feature>
<evidence type="ECO:0000256" key="2">
    <source>
        <dbReference type="ARBA" id="ARBA00022525"/>
    </source>
</evidence>
<dbReference type="Proteomes" id="UP000199585">
    <property type="component" value="Unassembled WGS sequence"/>
</dbReference>
<dbReference type="PANTHER" id="PTHR38340:SF1">
    <property type="entry name" value="S-LAYER PROTEIN"/>
    <property type="match status" value="1"/>
</dbReference>
<dbReference type="Pfam" id="PF00353">
    <property type="entry name" value="HemolysinCabind"/>
    <property type="match status" value="11"/>
</dbReference>
<protein>
    <submittedName>
        <fullName evidence="4">Type I secretion C-terminal target domain (VC_A0849 subclass)</fullName>
    </submittedName>
</protein>
<proteinExistence type="predicted"/>
<sequence length="1071" mass="107748">MGDLTRIASVVPPGATALSHVTDLTLVAGRLYATTRADGRLDSWTITGSGLSLRDSVDHAGPLRAGSDGGIAVLDLDAGTRLLTGGGGSTGALVLRAPTAAGDLPDGTVLAGTTGSIATLQHATTVTLSNGSHVVYGGLGGLNGLGQLTFNAGGSLVSQQTVADQTTTYAARVTGTASAVVGGQTWLYAASGTEHGITSYRVAANGALTAVQATGNPDGLWIASPTALEGVRLAGRDHLVLASAGTHSLTVLRPEADGTLTIVDHLLDTRDTRFGGVAALAVVEHAGTVHVIAGGADDGITVLQLLPDGQLVTRATLADGRDTTLANVSAIAALGRGDGLDIFVASSSEHGLTRLRYDMGPAGQTLVAAAAGQTLSGTAGGDVVIGGVGPDRLAGGAGDDILRDGGGSDTLTGGTGADIFVLASDGVRDTITDFQVGVDRIDLSAWPMLRSRDQLTLALTATGFTIGYGTEVLVVNAADGRTIDHRTLTTADLMGGARIPQVILPGFAGPVFPRATVTQGAGGSLPDAGATPGAPPVLAGVLVIGGITFLTHRMGTRDGLFRVGTTGSERIVASDRNDKIDGRGGSDSIWGKGGTDILYGDTGNDAIAGEAGDDALFGEEGDDRLYGGTGQDRLIGAAGRDRLYGGDGDDVIDGGSGDDHLVGGTGRDRLTDPSGLNRLYGGDGHDILTGGIASDSLYGGAGNDILAAKAGNDRLVGEDGDDRLYGGDGDDKVWGGEGRDILYGRTGNDQLAGDAGDDVIFGEAGSDSLWGGTGNDSLDGGTDNDRLWGRDGNDRLSGNDGDDILYGDAGRDEVMGKDGRDLLYGGLDGDRMYGGEGDDTVYGDDGNDEIYGGTGSGSDRLWGGAGDDVIDGNSGADMLDGGDGNDTLRGGDDADRLYGGAGRDRVEGGAGHDLLQGGADNDVLQGGEGNDTVTGDDGDDTLLGEAGNDTLAGSAGRDTLMGGGGNDRLDGGIGDDTLDGGAGDDVMTGGLGADTFVFGDGLDRISDFDTGADRLTLDTDLWDGDLIPADVLFLYGTRVDGSTVLDFGNGDVLTLTGIIDWDLLADRIGYM</sequence>
<evidence type="ECO:0000313" key="4">
    <source>
        <dbReference type="EMBL" id="SEN47757.1"/>
    </source>
</evidence>
<accession>A0A1H8GWB6</accession>
<evidence type="ECO:0000256" key="3">
    <source>
        <dbReference type="SAM" id="MobiDB-lite"/>
    </source>
</evidence>
<dbReference type="RefSeq" id="WP_089904262.1">
    <property type="nucleotide sequence ID" value="NZ_FOCI01000018.1"/>
</dbReference>
<comment type="subcellular location">
    <subcellularLocation>
        <location evidence="1">Secreted</location>
    </subcellularLocation>
</comment>
<dbReference type="OrthoDB" id="9342475at2"/>
<keyword evidence="5" id="KW-1185">Reference proteome</keyword>
<dbReference type="SUPFAM" id="SSF51120">
    <property type="entry name" value="beta-Roll"/>
    <property type="match status" value="5"/>
</dbReference>
<dbReference type="AlphaFoldDB" id="A0A1H8GWB6"/>
<dbReference type="GO" id="GO:0005576">
    <property type="term" value="C:extracellular region"/>
    <property type="evidence" value="ECO:0007669"/>
    <property type="project" value="UniProtKB-SubCell"/>
</dbReference>
<feature type="compositionally biased region" description="Gly residues" evidence="3">
    <location>
        <begin position="961"/>
        <end position="974"/>
    </location>
</feature>
<dbReference type="PRINTS" id="PR00313">
    <property type="entry name" value="CABNDNGRPT"/>
</dbReference>
<dbReference type="SUPFAM" id="SSF63829">
    <property type="entry name" value="Calcium-dependent phosphotriesterase"/>
    <property type="match status" value="1"/>
</dbReference>
<gene>
    <name evidence="4" type="ORF">SAMN04488003_11810</name>
</gene>
<dbReference type="PROSITE" id="PS00330">
    <property type="entry name" value="HEMOLYSIN_CALCIUM"/>
    <property type="match status" value="9"/>
</dbReference>
<evidence type="ECO:0000313" key="5">
    <source>
        <dbReference type="Proteomes" id="UP000199585"/>
    </source>
</evidence>
<organism evidence="4 5">
    <name type="scientific">Loktanella fryxellensis</name>
    <dbReference type="NCBI Taxonomy" id="245187"/>
    <lineage>
        <taxon>Bacteria</taxon>
        <taxon>Pseudomonadati</taxon>
        <taxon>Pseudomonadota</taxon>
        <taxon>Alphaproteobacteria</taxon>
        <taxon>Rhodobacterales</taxon>
        <taxon>Roseobacteraceae</taxon>
        <taxon>Loktanella</taxon>
    </lineage>
</organism>
<dbReference type="GO" id="GO:0005509">
    <property type="term" value="F:calcium ion binding"/>
    <property type="evidence" value="ECO:0007669"/>
    <property type="project" value="InterPro"/>
</dbReference>
<dbReference type="STRING" id="245187.SAMN04488003_11810"/>
<dbReference type="PANTHER" id="PTHR38340">
    <property type="entry name" value="S-LAYER PROTEIN"/>
    <property type="match status" value="1"/>
</dbReference>
<dbReference type="InterPro" id="IPR011049">
    <property type="entry name" value="Serralysin-like_metalloprot_C"/>
</dbReference>
<dbReference type="InterPro" id="IPR050557">
    <property type="entry name" value="RTX_toxin/Mannuronan_C5-epim"/>
</dbReference>
<feature type="compositionally biased region" description="Basic and acidic residues" evidence="3">
    <location>
        <begin position="889"/>
        <end position="907"/>
    </location>
</feature>
<keyword evidence="2" id="KW-0964">Secreted</keyword>